<dbReference type="Pfam" id="PF11905">
    <property type="entry name" value="DUF3425"/>
    <property type="match status" value="1"/>
</dbReference>
<gene>
    <name evidence="1" type="ORF">N7541_001917</name>
</gene>
<organism evidence="1 2">
    <name type="scientific">Penicillium brevicompactum</name>
    <dbReference type="NCBI Taxonomy" id="5074"/>
    <lineage>
        <taxon>Eukaryota</taxon>
        <taxon>Fungi</taxon>
        <taxon>Dikarya</taxon>
        <taxon>Ascomycota</taxon>
        <taxon>Pezizomycotina</taxon>
        <taxon>Eurotiomycetes</taxon>
        <taxon>Eurotiomycetidae</taxon>
        <taxon>Eurotiales</taxon>
        <taxon>Aspergillaceae</taxon>
        <taxon>Penicillium</taxon>
    </lineage>
</organism>
<name>A0A9W9UXD3_PENBR</name>
<dbReference type="PANTHER" id="PTHR38116:SF8">
    <property type="entry name" value="BZIP DOMAIN-CONTAINING PROTEIN"/>
    <property type="match status" value="1"/>
</dbReference>
<dbReference type="PANTHER" id="PTHR38116">
    <property type="entry name" value="CHROMOSOME 7, WHOLE GENOME SHOTGUN SEQUENCE"/>
    <property type="match status" value="1"/>
</dbReference>
<accession>A0A9W9UXD3</accession>
<comment type="caution">
    <text evidence="1">The sequence shown here is derived from an EMBL/GenBank/DDBJ whole genome shotgun (WGS) entry which is preliminary data.</text>
</comment>
<evidence type="ECO:0000313" key="2">
    <source>
        <dbReference type="Proteomes" id="UP001148299"/>
    </source>
</evidence>
<evidence type="ECO:0000313" key="1">
    <source>
        <dbReference type="EMBL" id="KAJ5361073.1"/>
    </source>
</evidence>
<dbReference type="Proteomes" id="UP001148299">
    <property type="component" value="Unassembled WGS sequence"/>
</dbReference>
<proteinExistence type="predicted"/>
<protein>
    <submittedName>
        <fullName evidence="1">Uncharacterized protein</fullName>
    </submittedName>
</protein>
<reference evidence="1" key="2">
    <citation type="journal article" date="2023" name="IMA Fungus">
        <title>Comparative genomic study of the Penicillium genus elucidates a diverse pangenome and 15 lateral gene transfer events.</title>
        <authorList>
            <person name="Petersen C."/>
            <person name="Sorensen T."/>
            <person name="Nielsen M.R."/>
            <person name="Sondergaard T.E."/>
            <person name="Sorensen J.L."/>
            <person name="Fitzpatrick D.A."/>
            <person name="Frisvad J.C."/>
            <person name="Nielsen K.L."/>
        </authorList>
    </citation>
    <scope>NUCLEOTIDE SEQUENCE</scope>
    <source>
        <strain evidence="1">IBT 35675</strain>
    </source>
</reference>
<dbReference type="EMBL" id="JAPZBR010000002">
    <property type="protein sequence ID" value="KAJ5361073.1"/>
    <property type="molecule type" value="Genomic_DNA"/>
</dbReference>
<reference evidence="1" key="1">
    <citation type="submission" date="2022-12" db="EMBL/GenBank/DDBJ databases">
        <authorList>
            <person name="Petersen C."/>
        </authorList>
    </citation>
    <scope>NUCLEOTIDE SEQUENCE</scope>
    <source>
        <strain evidence="1">IBT 35675</strain>
    </source>
</reference>
<dbReference type="InterPro" id="IPR021833">
    <property type="entry name" value="DUF3425"/>
</dbReference>
<dbReference type="AlphaFoldDB" id="A0A9W9UXD3"/>
<keyword evidence="2" id="KW-1185">Reference proteome</keyword>
<sequence length="84" mass="10059">MAQIMIPHHASLDLIPIPLLRERAIMKSFAMPNDFNLWDLKLDVYTRHALVVRRRAAGTCQPWDQKNWEAMPWFVRKWSITIDW</sequence>